<dbReference type="EMBL" id="JAAQYH010000023">
    <property type="protein sequence ID" value="NNA76852.1"/>
    <property type="molecule type" value="Genomic_DNA"/>
</dbReference>
<proteinExistence type="predicted"/>
<comment type="caution">
    <text evidence="2">The sequence shown here is derived from an EMBL/GenBank/DDBJ whole genome shotgun (WGS) entry which is preliminary data.</text>
</comment>
<protein>
    <recommendedName>
        <fullName evidence="1">Bacterial toxin RNase RnlA/LsoA DBD domain-containing protein</fullName>
    </recommendedName>
</protein>
<dbReference type="InterPro" id="IPR043994">
    <property type="entry name" value="RnlA/LsoA-toxin_DBD"/>
</dbReference>
<dbReference type="RefSeq" id="WP_169900581.1">
    <property type="nucleotide sequence ID" value="NZ_JAAQYH010000023.1"/>
</dbReference>
<reference evidence="2 3" key="1">
    <citation type="journal article" date="2020" name="Front. Microbiol.">
        <title>Genetic Organization of the aprX-lipA2 Operon Affects the Proteolytic Potential of Pseudomonas Species in Milk.</title>
        <authorList>
            <person name="Maier C."/>
            <person name="Huptas C."/>
            <person name="von Neubeck M."/>
            <person name="Scherer S."/>
            <person name="Wenning M."/>
            <person name="Lucking G."/>
        </authorList>
    </citation>
    <scope>NUCLEOTIDE SEQUENCE [LARGE SCALE GENOMIC DNA]</scope>
    <source>
        <strain evidence="2 3">WS 5405</strain>
    </source>
</reference>
<evidence type="ECO:0000313" key="2">
    <source>
        <dbReference type="EMBL" id="NNA76852.1"/>
    </source>
</evidence>
<evidence type="ECO:0000313" key="3">
    <source>
        <dbReference type="Proteomes" id="UP000535954"/>
    </source>
</evidence>
<name>A0A7Y1M8G1_9PSED</name>
<organism evidence="2 3">
    <name type="scientific">Pseudomonas lactis</name>
    <dbReference type="NCBI Taxonomy" id="1615674"/>
    <lineage>
        <taxon>Bacteria</taxon>
        <taxon>Pseudomonadati</taxon>
        <taxon>Pseudomonadota</taxon>
        <taxon>Gammaproteobacteria</taxon>
        <taxon>Pseudomonadales</taxon>
        <taxon>Pseudomonadaceae</taxon>
        <taxon>Pseudomonas</taxon>
    </lineage>
</organism>
<evidence type="ECO:0000259" key="1">
    <source>
        <dbReference type="Pfam" id="PF19034"/>
    </source>
</evidence>
<dbReference type="Gene3D" id="6.10.250.2650">
    <property type="match status" value="1"/>
</dbReference>
<sequence>MSKSEAKKYKDLNLNFDSIAPCIERHGGTNPVLEKKNDKEQHLRFHVKDNVFLMKIFPVSGGVFSLGKAAGHCPDTFEHFANKIIEECVTPTPASLNVSLPRFPSEHVVPILDFLVEAGAQVSEVDGGALCKMYRVVGSLGDSLVIKHYNSGTLQFQGKYRQLAAIVSDYLGSVLSLDDVIKAQSKIYAVELTVQQVKDGLLAVLPAAHGFISDAVRIQLSSAFALAKIELPVEDYSCVALPALRGLEGFVKDLLIRGNLHPAKQSTFGDYFRDGKLGKDQATHVTANGGVALAEAIDECYAYYSAERHRTAHMDAPSTTSRILDFSTAKAIVSKVFELIEAASKRLMK</sequence>
<dbReference type="Pfam" id="PF19034">
    <property type="entry name" value="RnlA-toxin_DBD"/>
    <property type="match status" value="1"/>
</dbReference>
<accession>A0A7Y1M8G1</accession>
<gene>
    <name evidence="2" type="ORF">HBO13_29905</name>
</gene>
<dbReference type="Proteomes" id="UP000535954">
    <property type="component" value="Unassembled WGS sequence"/>
</dbReference>
<feature type="domain" description="Bacterial toxin RNase RnlA/LsoA DBD" evidence="1">
    <location>
        <begin position="197"/>
        <end position="315"/>
    </location>
</feature>
<dbReference type="GO" id="GO:0004521">
    <property type="term" value="F:RNA endonuclease activity"/>
    <property type="evidence" value="ECO:0007669"/>
    <property type="project" value="InterPro"/>
</dbReference>
<dbReference type="AlphaFoldDB" id="A0A7Y1M8G1"/>